<dbReference type="AlphaFoldDB" id="A0A398BDW4"/>
<comment type="caution">
    <text evidence="3">The sequence shown here is derived from an EMBL/GenBank/DDBJ whole genome shotgun (WGS) entry which is preliminary data.</text>
</comment>
<feature type="region of interest" description="Disordered" evidence="1">
    <location>
        <begin position="362"/>
        <end position="412"/>
    </location>
</feature>
<proteinExistence type="predicted"/>
<evidence type="ECO:0000256" key="1">
    <source>
        <dbReference type="SAM" id="MobiDB-lite"/>
    </source>
</evidence>
<keyword evidence="3" id="KW-0969">Cilium</keyword>
<gene>
    <name evidence="3" type="ORF">D1970_03955</name>
</gene>
<evidence type="ECO:0000259" key="2">
    <source>
        <dbReference type="Pfam" id="PF02120"/>
    </source>
</evidence>
<feature type="compositionally biased region" description="Basic and acidic residues" evidence="1">
    <location>
        <begin position="369"/>
        <end position="401"/>
    </location>
</feature>
<keyword evidence="3" id="KW-0966">Cell projection</keyword>
<evidence type="ECO:0000313" key="4">
    <source>
        <dbReference type="Proteomes" id="UP000265816"/>
    </source>
</evidence>
<sequence length="412" mass="44948">MEIGTLGGVNAYAQTKSEISSGNTTGKFSLLFASLTASGAGNAEKADSSLSSESEKVDLPGLIDYLNNPDLLEMEDGFKLADIALSGSGKNLLETALAMMNLTPASIEGLKETNEAGEPGVKKELTDEEIEAALAAFLSTLIRMDDKQFQVALDKTGVAAVKAIKLFDLLSGYKDCYAKDGKKLDETLEQLTEKLTGLLENRGSSRMDMLQQKFSQAAFSINQAAQKNSISQEHASGLNKSDGISGEENKIISPMTFISRPEQLTLLQNGSGKPVTADQLIRQFESILSRSKFSNINGVQKLALKLFPEHLGSIRIEIIQKEHGLIARIFTTTQTAKESLDANLNGLRSAFSSQNLQIDKLEITNPETQQERSFSRDSRQEREDREQDGAKKDEADKEPARTFENVLVNTEV</sequence>
<dbReference type="Pfam" id="PF02120">
    <property type="entry name" value="Flg_hook"/>
    <property type="match status" value="1"/>
</dbReference>
<dbReference type="InterPro" id="IPR038610">
    <property type="entry name" value="FliK-like_C_sf"/>
</dbReference>
<keyword evidence="3" id="KW-0282">Flagellum</keyword>
<organism evidence="3 4">
    <name type="scientific">Mesobacillus zeae</name>
    <dbReference type="NCBI Taxonomy" id="1917180"/>
    <lineage>
        <taxon>Bacteria</taxon>
        <taxon>Bacillati</taxon>
        <taxon>Bacillota</taxon>
        <taxon>Bacilli</taxon>
        <taxon>Bacillales</taxon>
        <taxon>Bacillaceae</taxon>
        <taxon>Mesobacillus</taxon>
    </lineage>
</organism>
<keyword evidence="4" id="KW-1185">Reference proteome</keyword>
<reference evidence="3 4" key="1">
    <citation type="submission" date="2018-08" db="EMBL/GenBank/DDBJ databases">
        <title>Bacillus jemisoniae sp. nov., Bacillus chryseoplanitiae sp. nov., Bacillus resnikiae sp. nov., and Bacillus frankliniae sp. nov., isolated from Viking spacecraft and associated surfaces.</title>
        <authorList>
            <person name="Seuylemezian A."/>
            <person name="Vaishampayan P."/>
        </authorList>
    </citation>
    <scope>NUCLEOTIDE SEQUENCE [LARGE SCALE GENOMIC DNA]</scope>
    <source>
        <strain evidence="3 4">JJ-247</strain>
    </source>
</reference>
<dbReference type="Proteomes" id="UP000265816">
    <property type="component" value="Unassembled WGS sequence"/>
</dbReference>
<accession>A0A398BDW4</accession>
<dbReference type="EMBL" id="QWVT01000008">
    <property type="protein sequence ID" value="RID87997.1"/>
    <property type="molecule type" value="Genomic_DNA"/>
</dbReference>
<dbReference type="CDD" id="cd17470">
    <property type="entry name" value="T3SS_Flik_C"/>
    <property type="match status" value="1"/>
</dbReference>
<dbReference type="RefSeq" id="WP_119111567.1">
    <property type="nucleotide sequence ID" value="NZ_CBCSEO010000001.1"/>
</dbReference>
<feature type="domain" description="Flagellar hook-length control protein-like C-terminal" evidence="2">
    <location>
        <begin position="294"/>
        <end position="367"/>
    </location>
</feature>
<evidence type="ECO:0000313" key="3">
    <source>
        <dbReference type="EMBL" id="RID87997.1"/>
    </source>
</evidence>
<dbReference type="Gene3D" id="3.30.750.140">
    <property type="match status" value="1"/>
</dbReference>
<dbReference type="InterPro" id="IPR021136">
    <property type="entry name" value="Flagellar_hook_control-like_C"/>
</dbReference>
<dbReference type="OrthoDB" id="2112988at2"/>
<name>A0A398BDW4_9BACI</name>
<protein>
    <submittedName>
        <fullName evidence="3">Flagellar hook-length control protein FliK</fullName>
    </submittedName>
</protein>